<dbReference type="PANTHER" id="PTHR31977:SF1">
    <property type="entry name" value="UPF0696 PROTEIN C11ORF68"/>
    <property type="match status" value="1"/>
</dbReference>
<dbReference type="STRING" id="329884.A0A4U0XXX8"/>
<name>A0A4U0XXX8_9PEZI</name>
<organism evidence="4 5">
    <name type="scientific">Friedmanniomyces simplex</name>
    <dbReference type="NCBI Taxonomy" id="329884"/>
    <lineage>
        <taxon>Eukaryota</taxon>
        <taxon>Fungi</taxon>
        <taxon>Dikarya</taxon>
        <taxon>Ascomycota</taxon>
        <taxon>Pezizomycotina</taxon>
        <taxon>Dothideomycetes</taxon>
        <taxon>Dothideomycetidae</taxon>
        <taxon>Mycosphaerellales</taxon>
        <taxon>Teratosphaeriaceae</taxon>
        <taxon>Friedmanniomyces</taxon>
    </lineage>
</organism>
<dbReference type="Pfam" id="PF08939">
    <property type="entry name" value="Bles03"/>
    <property type="match status" value="1"/>
</dbReference>
<comment type="caution">
    <text evidence="4">The sequence shown here is derived from an EMBL/GenBank/DDBJ whole genome shotgun (WGS) entry which is preliminary data.</text>
</comment>
<reference evidence="4 5" key="1">
    <citation type="submission" date="2017-03" db="EMBL/GenBank/DDBJ databases">
        <title>Genomes of endolithic fungi from Antarctica.</title>
        <authorList>
            <person name="Coleine C."/>
            <person name="Masonjones S."/>
            <person name="Stajich J.E."/>
        </authorList>
    </citation>
    <scope>NUCLEOTIDE SEQUENCE [LARGE SCALE GENOMIC DNA]</scope>
    <source>
        <strain evidence="4 5">CCFEE 5184</strain>
    </source>
</reference>
<comment type="similarity">
    <text evidence="1">Belongs to the UPF0696 family.</text>
</comment>
<dbReference type="PANTHER" id="PTHR31977">
    <property type="entry name" value="UPF0696 PROTEIN C11ORF68"/>
    <property type="match status" value="1"/>
</dbReference>
<dbReference type="InterPro" id="IPR015034">
    <property type="entry name" value="Bles03"/>
</dbReference>
<evidence type="ECO:0000313" key="5">
    <source>
        <dbReference type="Proteomes" id="UP000309340"/>
    </source>
</evidence>
<evidence type="ECO:0000259" key="3">
    <source>
        <dbReference type="Pfam" id="PF00561"/>
    </source>
</evidence>
<dbReference type="EMBL" id="NAJQ01000069">
    <property type="protein sequence ID" value="TKA80483.1"/>
    <property type="molecule type" value="Genomic_DNA"/>
</dbReference>
<accession>A0A4U0XXX8</accession>
<sequence>MSEADLVDGDGWISDESEFYGNVKMQESLERRVSRGAKRQLETPFSDVMSKRVKLEPASTALPSPSTTPEMRGKPTENVLDFLKSRPQIAAMHGGHIKGLNPAKAEPVRNLNGKQSTDLVEADDFSKGDPSAWQRSESIIDFLRRAPVADPATASLGPWLWVSNPKLPFLQVKQEQKTDIATFKQGGARLLEAFMDVRAKYEKANESKLPGTITRYMRPYREQLEDDLLSLAVKTGTTCGKWILFPSEADVARVWRLVAEATSQGKLGHTSKVATHEPLESYRVICVYTYNFADTDEVRNVLNGLLNLDLVSRDGKAIYYKCDAYTYLQINSENPYKIKASLYGSAEMLKGEVKAKQDGPILVALDLPGFGGSDDLGHYGPDEMLNTVSEAIVRLKAQYLIDDYRSRCLLVGHDWGGLLSYRIAAETLGLVHRVVAVNIGYAGQMPVVGRNKGKLALSAWQSVAPLLTQMLTSSYIFMFNLPYAIFTIMPLRTLEYLLDWCHREGHHRHKVASKPGHVSEVFLAESRASSFGPSSAECTSRNRKDKTYSAAVLARATTSPPGNWLQRIRLYREGLTSGKWTLAPELQRYRPAAEDEEETFKCPVTVLFGLQDPALDPRVVLDGVERYFTGATKVATRDGGHEKQGTSTASDEGASHIVRLHGCGHWSLLENPIGSGTLEKTLVCLLSQNNEADQGSLERVLAGRAQQNDLANWITIDTYK</sequence>
<dbReference type="InterPro" id="IPR023398">
    <property type="entry name" value="TIF_eIF4e-like"/>
</dbReference>
<dbReference type="SUPFAM" id="SSF55418">
    <property type="entry name" value="eIF4e-like"/>
    <property type="match status" value="1"/>
</dbReference>
<evidence type="ECO:0000313" key="4">
    <source>
        <dbReference type="EMBL" id="TKA80483.1"/>
    </source>
</evidence>
<feature type="domain" description="AB hydrolase-1" evidence="3">
    <location>
        <begin position="362"/>
        <end position="642"/>
    </location>
</feature>
<dbReference type="Pfam" id="PF00561">
    <property type="entry name" value="Abhydrolase_1"/>
    <property type="match status" value="1"/>
</dbReference>
<gene>
    <name evidence="4" type="ORF">B0A55_02312</name>
</gene>
<feature type="region of interest" description="Disordered" evidence="2">
    <location>
        <begin position="55"/>
        <end position="74"/>
    </location>
</feature>
<protein>
    <recommendedName>
        <fullName evidence="3">AB hydrolase-1 domain-containing protein</fullName>
    </recommendedName>
</protein>
<dbReference type="InterPro" id="IPR000073">
    <property type="entry name" value="AB_hydrolase_1"/>
</dbReference>
<dbReference type="Proteomes" id="UP000309340">
    <property type="component" value="Unassembled WGS sequence"/>
</dbReference>
<dbReference type="Gene3D" id="3.40.50.1820">
    <property type="entry name" value="alpha/beta hydrolase"/>
    <property type="match status" value="1"/>
</dbReference>
<dbReference type="OrthoDB" id="10067381at2759"/>
<evidence type="ECO:0000256" key="1">
    <source>
        <dbReference type="ARBA" id="ARBA00010568"/>
    </source>
</evidence>
<dbReference type="AlphaFoldDB" id="A0A4U0XXX8"/>
<proteinExistence type="inferred from homology"/>
<dbReference type="InterPro" id="IPR029058">
    <property type="entry name" value="AB_hydrolase_fold"/>
</dbReference>
<evidence type="ECO:0000256" key="2">
    <source>
        <dbReference type="SAM" id="MobiDB-lite"/>
    </source>
</evidence>
<keyword evidence="5" id="KW-1185">Reference proteome</keyword>
<dbReference type="SUPFAM" id="SSF53474">
    <property type="entry name" value="alpha/beta-Hydrolases"/>
    <property type="match status" value="1"/>
</dbReference>
<dbReference type="Gene3D" id="3.30.760.10">
    <property type="entry name" value="RNA Cap, Translation Initiation Factor Eif4e"/>
    <property type="match status" value="1"/>
</dbReference>